<dbReference type="PROSITE" id="PS50932">
    <property type="entry name" value="HTH_LACI_2"/>
    <property type="match status" value="1"/>
</dbReference>
<proteinExistence type="predicted"/>
<organism evidence="5 6">
    <name type="scientific">Streptomyces xiamenensis</name>
    <dbReference type="NCBI Taxonomy" id="408015"/>
    <lineage>
        <taxon>Bacteria</taxon>
        <taxon>Bacillati</taxon>
        <taxon>Actinomycetota</taxon>
        <taxon>Actinomycetes</taxon>
        <taxon>Kitasatosporales</taxon>
        <taxon>Streptomycetaceae</taxon>
        <taxon>Streptomyces</taxon>
    </lineage>
</organism>
<evidence type="ECO:0000256" key="1">
    <source>
        <dbReference type="ARBA" id="ARBA00023015"/>
    </source>
</evidence>
<evidence type="ECO:0000256" key="3">
    <source>
        <dbReference type="ARBA" id="ARBA00023163"/>
    </source>
</evidence>
<keyword evidence="1" id="KW-0805">Transcription regulation</keyword>
<dbReference type="Gene3D" id="1.10.260.40">
    <property type="entry name" value="lambda repressor-like DNA-binding domains"/>
    <property type="match status" value="1"/>
</dbReference>
<evidence type="ECO:0000313" key="5">
    <source>
        <dbReference type="EMBL" id="AKG46191.1"/>
    </source>
</evidence>
<dbReference type="AlphaFoldDB" id="A0A0F7CQC9"/>
<dbReference type="InterPro" id="IPR028082">
    <property type="entry name" value="Peripla_BP_I"/>
</dbReference>
<dbReference type="HOGENOM" id="CLU_037628_6_1_11"/>
<dbReference type="Pfam" id="PF00356">
    <property type="entry name" value="LacI"/>
    <property type="match status" value="1"/>
</dbReference>
<dbReference type="Pfam" id="PF13377">
    <property type="entry name" value="Peripla_BP_3"/>
    <property type="match status" value="1"/>
</dbReference>
<name>A0A0F7CQC9_9ACTN</name>
<dbReference type="InterPro" id="IPR010982">
    <property type="entry name" value="Lambda_DNA-bd_dom_sf"/>
</dbReference>
<dbReference type="PRINTS" id="PR00036">
    <property type="entry name" value="HTHLACI"/>
</dbReference>
<dbReference type="CDD" id="cd01574">
    <property type="entry name" value="PBP1_LacI"/>
    <property type="match status" value="1"/>
</dbReference>
<keyword evidence="3" id="KW-0804">Transcription</keyword>
<dbReference type="CDD" id="cd01392">
    <property type="entry name" value="HTH_LacI"/>
    <property type="match status" value="1"/>
</dbReference>
<protein>
    <submittedName>
        <fullName evidence="5">Transcriptional regulator</fullName>
    </submittedName>
</protein>
<feature type="domain" description="HTH lacI-type" evidence="4">
    <location>
        <begin position="12"/>
        <end position="66"/>
    </location>
</feature>
<dbReference type="EMBL" id="CP009922">
    <property type="protein sequence ID" value="AKG46191.1"/>
    <property type="molecule type" value="Genomic_DNA"/>
</dbReference>
<dbReference type="STRING" id="408015.SXIM_48070"/>
<dbReference type="PANTHER" id="PTHR30146">
    <property type="entry name" value="LACI-RELATED TRANSCRIPTIONAL REPRESSOR"/>
    <property type="match status" value="1"/>
</dbReference>
<dbReference type="Proteomes" id="UP000034034">
    <property type="component" value="Chromosome"/>
</dbReference>
<dbReference type="GO" id="GO:0000976">
    <property type="term" value="F:transcription cis-regulatory region binding"/>
    <property type="evidence" value="ECO:0007669"/>
    <property type="project" value="TreeGrafter"/>
</dbReference>
<dbReference type="PANTHER" id="PTHR30146:SF109">
    <property type="entry name" value="HTH-TYPE TRANSCRIPTIONAL REGULATOR GALS"/>
    <property type="match status" value="1"/>
</dbReference>
<accession>A0A0F7CQC9</accession>
<dbReference type="PROSITE" id="PS00356">
    <property type="entry name" value="HTH_LACI_1"/>
    <property type="match status" value="1"/>
</dbReference>
<dbReference type="Gene3D" id="3.40.50.2300">
    <property type="match status" value="2"/>
</dbReference>
<dbReference type="GO" id="GO:0003700">
    <property type="term" value="F:DNA-binding transcription factor activity"/>
    <property type="evidence" value="ECO:0007669"/>
    <property type="project" value="TreeGrafter"/>
</dbReference>
<evidence type="ECO:0000256" key="2">
    <source>
        <dbReference type="ARBA" id="ARBA00023125"/>
    </source>
</evidence>
<dbReference type="SUPFAM" id="SSF47413">
    <property type="entry name" value="lambda repressor-like DNA-binding domains"/>
    <property type="match status" value="1"/>
</dbReference>
<evidence type="ECO:0000259" key="4">
    <source>
        <dbReference type="PROSITE" id="PS50932"/>
    </source>
</evidence>
<keyword evidence="6" id="KW-1185">Reference proteome</keyword>
<dbReference type="KEGG" id="sxi:SXIM_48070"/>
<keyword evidence="2" id="KW-0238">DNA-binding</keyword>
<dbReference type="SUPFAM" id="SSF53822">
    <property type="entry name" value="Periplasmic binding protein-like I"/>
    <property type="match status" value="1"/>
</dbReference>
<dbReference type="SMART" id="SM00354">
    <property type="entry name" value="HTH_LACI"/>
    <property type="match status" value="1"/>
</dbReference>
<sequence length="354" mass="37204">MTGHTRSGRRPASIRDVADAAGVSYQTVSRVINGHPSVRPATRARVEAAVAALGFRRSATAHALASGRTRALTVLTSNTTHYGYAAALRGIEEAARAASFAVGIAVLESEEDEVVRDAVRRATDTGGGLIVIAYDRPGVRALQLLPDDAPVVAAVETPATTPPPGSPWVWTDDRAAAHRMTRHLLDLGHHTVHYLAIPSTTDSTGTGTGDGAQRAAGWRDALREAGRPIPEPRPAGWEPADGYAAGQRLARDPEVTAVLCGNDALALGVLRALREAGRDVPRDISVAGFDDAPHSAYLTPALTTVRLDFTGLGRATFALLHGLLEAGEPVTPHPVAQPELIIRESTGPAPRPPR</sequence>
<reference evidence="5" key="1">
    <citation type="submission" date="2019-08" db="EMBL/GenBank/DDBJ databases">
        <title>Complete genome sequence of a mangrove-derived Streptomyces xiamenensis.</title>
        <authorList>
            <person name="Xu J."/>
        </authorList>
    </citation>
    <scope>NUCLEOTIDE SEQUENCE</scope>
    <source>
        <strain evidence="5">318</strain>
    </source>
</reference>
<gene>
    <name evidence="5" type="ORF">SXIM_48070</name>
</gene>
<dbReference type="PATRIC" id="fig|408015.6.peg.4866"/>
<evidence type="ECO:0000313" key="6">
    <source>
        <dbReference type="Proteomes" id="UP000034034"/>
    </source>
</evidence>
<dbReference type="InterPro" id="IPR046335">
    <property type="entry name" value="LacI/GalR-like_sensor"/>
</dbReference>
<dbReference type="InterPro" id="IPR000843">
    <property type="entry name" value="HTH_LacI"/>
</dbReference>